<keyword evidence="14" id="KW-1185">Reference proteome</keyword>
<keyword evidence="12" id="KW-0732">Signal</keyword>
<evidence type="ECO:0000256" key="12">
    <source>
        <dbReference type="SAM" id="SignalP"/>
    </source>
</evidence>
<evidence type="ECO:0000256" key="5">
    <source>
        <dbReference type="ARBA" id="ARBA00022692"/>
    </source>
</evidence>
<keyword evidence="8" id="KW-0560">Oxidoreductase</keyword>
<name>A0A9P3GN76_9APHY</name>
<organism evidence="13 14">
    <name type="scientific">Phanerochaete sordida</name>
    <dbReference type="NCBI Taxonomy" id="48140"/>
    <lineage>
        <taxon>Eukaryota</taxon>
        <taxon>Fungi</taxon>
        <taxon>Dikarya</taxon>
        <taxon>Basidiomycota</taxon>
        <taxon>Agaricomycotina</taxon>
        <taxon>Agaricomycetes</taxon>
        <taxon>Polyporales</taxon>
        <taxon>Phanerochaetaceae</taxon>
        <taxon>Phanerochaete</taxon>
    </lineage>
</organism>
<dbReference type="GO" id="GO:0020037">
    <property type="term" value="F:heme binding"/>
    <property type="evidence" value="ECO:0007669"/>
    <property type="project" value="InterPro"/>
</dbReference>
<evidence type="ECO:0000256" key="1">
    <source>
        <dbReference type="ARBA" id="ARBA00001971"/>
    </source>
</evidence>
<evidence type="ECO:0000256" key="2">
    <source>
        <dbReference type="ARBA" id="ARBA00004167"/>
    </source>
</evidence>
<keyword evidence="5" id="KW-0812">Transmembrane</keyword>
<evidence type="ECO:0000256" key="3">
    <source>
        <dbReference type="ARBA" id="ARBA00010617"/>
    </source>
</evidence>
<dbReference type="GO" id="GO:0004497">
    <property type="term" value="F:monooxygenase activity"/>
    <property type="evidence" value="ECO:0007669"/>
    <property type="project" value="UniProtKB-KW"/>
</dbReference>
<keyword evidence="4" id="KW-0349">Heme</keyword>
<reference evidence="13 14" key="1">
    <citation type="submission" date="2021-08" db="EMBL/GenBank/DDBJ databases">
        <title>Draft Genome Sequence of Phanerochaete sordida strain YK-624.</title>
        <authorList>
            <person name="Mori T."/>
            <person name="Dohra H."/>
            <person name="Suzuki T."/>
            <person name="Kawagishi H."/>
            <person name="Hirai H."/>
        </authorList>
    </citation>
    <scope>NUCLEOTIDE SEQUENCE [LARGE SCALE GENOMIC DNA]</scope>
    <source>
        <strain evidence="13 14">YK-624</strain>
    </source>
</reference>
<keyword evidence="10" id="KW-0503">Monooxygenase</keyword>
<proteinExistence type="inferred from homology"/>
<feature type="signal peptide" evidence="12">
    <location>
        <begin position="1"/>
        <end position="17"/>
    </location>
</feature>
<evidence type="ECO:0000256" key="6">
    <source>
        <dbReference type="ARBA" id="ARBA00022723"/>
    </source>
</evidence>
<dbReference type="Gene3D" id="1.10.630.10">
    <property type="entry name" value="Cytochrome P450"/>
    <property type="match status" value="1"/>
</dbReference>
<dbReference type="EMBL" id="BPQB01000060">
    <property type="protein sequence ID" value="GJE96525.1"/>
    <property type="molecule type" value="Genomic_DNA"/>
</dbReference>
<dbReference type="InterPro" id="IPR036396">
    <property type="entry name" value="Cyt_P450_sf"/>
</dbReference>
<comment type="subcellular location">
    <subcellularLocation>
        <location evidence="2">Membrane</location>
        <topology evidence="2">Single-pass membrane protein</topology>
    </subcellularLocation>
</comment>
<comment type="caution">
    <text evidence="13">The sequence shown here is derived from an EMBL/GenBank/DDBJ whole genome shotgun (WGS) entry which is preliminary data.</text>
</comment>
<feature type="chain" id="PRO_5040317264" description="Cytochrome P450" evidence="12">
    <location>
        <begin position="18"/>
        <end position="316"/>
    </location>
</feature>
<keyword evidence="9" id="KW-0408">Iron</keyword>
<dbReference type="PANTHER" id="PTHR46300:SF7">
    <property type="entry name" value="P450, PUTATIVE (EUROFUNG)-RELATED"/>
    <property type="match status" value="1"/>
</dbReference>
<dbReference type="Pfam" id="PF00067">
    <property type="entry name" value="p450"/>
    <property type="match status" value="1"/>
</dbReference>
<dbReference type="GO" id="GO:0016020">
    <property type="term" value="C:membrane"/>
    <property type="evidence" value="ECO:0007669"/>
    <property type="project" value="UniProtKB-SubCell"/>
</dbReference>
<evidence type="ECO:0000313" key="13">
    <source>
        <dbReference type="EMBL" id="GJE96525.1"/>
    </source>
</evidence>
<evidence type="ECO:0000256" key="9">
    <source>
        <dbReference type="ARBA" id="ARBA00023004"/>
    </source>
</evidence>
<dbReference type="InterPro" id="IPR001128">
    <property type="entry name" value="Cyt_P450"/>
</dbReference>
<gene>
    <name evidence="13" type="ORF">PsYK624_127220</name>
</gene>
<dbReference type="SUPFAM" id="SSF48264">
    <property type="entry name" value="Cytochrome P450"/>
    <property type="match status" value="1"/>
</dbReference>
<evidence type="ECO:0000256" key="8">
    <source>
        <dbReference type="ARBA" id="ARBA00023002"/>
    </source>
</evidence>
<dbReference type="InterPro" id="IPR050364">
    <property type="entry name" value="Cytochrome_P450_fung"/>
</dbReference>
<sequence length="316" mass="35633">MHPIFLCLGVVAIFALAYRFKQRPRYPPGPKGLPIIGNLLDVPREHAWVAHRDLGRQYDSDILHFEVLGRHIIVLNSFRAAKDLLEKRSEIYSDRQQTVTIHELTGWDRSWLVMKYGDRWKERRRLFHQHFRAAAVPAYRAQQERGVSVLLQSLLEAPDAFMKHVHFMAGSTILNIVYGFDVRPGDRLIEIVDKAIHTSTEIASAGLSPVDVFPILKYLPAWFPGAGFHGQAARWKLLVDAMYEEPYRAYQASVKEGIAKPCMLGALLADMERDKDSGELDELLMSVTGTAFGAGVDTTATALNTFILAMVMFPDA</sequence>
<dbReference type="Proteomes" id="UP000703269">
    <property type="component" value="Unassembled WGS sequence"/>
</dbReference>
<dbReference type="GO" id="GO:0016705">
    <property type="term" value="F:oxidoreductase activity, acting on paired donors, with incorporation or reduction of molecular oxygen"/>
    <property type="evidence" value="ECO:0007669"/>
    <property type="project" value="InterPro"/>
</dbReference>
<evidence type="ECO:0000256" key="7">
    <source>
        <dbReference type="ARBA" id="ARBA00022989"/>
    </source>
</evidence>
<evidence type="ECO:0000313" key="14">
    <source>
        <dbReference type="Proteomes" id="UP000703269"/>
    </source>
</evidence>
<dbReference type="OrthoDB" id="2789670at2759"/>
<protein>
    <recommendedName>
        <fullName evidence="15">Cytochrome P450</fullName>
    </recommendedName>
</protein>
<comment type="cofactor">
    <cofactor evidence="1">
        <name>heme</name>
        <dbReference type="ChEBI" id="CHEBI:30413"/>
    </cofactor>
</comment>
<evidence type="ECO:0000256" key="4">
    <source>
        <dbReference type="ARBA" id="ARBA00022617"/>
    </source>
</evidence>
<dbReference type="GO" id="GO:0005506">
    <property type="term" value="F:iron ion binding"/>
    <property type="evidence" value="ECO:0007669"/>
    <property type="project" value="InterPro"/>
</dbReference>
<dbReference type="PANTHER" id="PTHR46300">
    <property type="entry name" value="P450, PUTATIVE (EUROFUNG)-RELATED-RELATED"/>
    <property type="match status" value="1"/>
</dbReference>
<accession>A0A9P3GN76</accession>
<keyword evidence="6" id="KW-0479">Metal-binding</keyword>
<evidence type="ECO:0008006" key="15">
    <source>
        <dbReference type="Google" id="ProtNLM"/>
    </source>
</evidence>
<keyword evidence="7" id="KW-1133">Transmembrane helix</keyword>
<comment type="similarity">
    <text evidence="3">Belongs to the cytochrome P450 family.</text>
</comment>
<evidence type="ECO:0000256" key="11">
    <source>
        <dbReference type="ARBA" id="ARBA00023136"/>
    </source>
</evidence>
<evidence type="ECO:0000256" key="10">
    <source>
        <dbReference type="ARBA" id="ARBA00023033"/>
    </source>
</evidence>
<keyword evidence="11" id="KW-0472">Membrane</keyword>
<dbReference type="AlphaFoldDB" id="A0A9P3GN76"/>